<feature type="compositionally biased region" description="Polar residues" evidence="15">
    <location>
        <begin position="1021"/>
        <end position="1033"/>
    </location>
</feature>
<dbReference type="Pfam" id="PF02373">
    <property type="entry name" value="JmjC"/>
    <property type="match status" value="1"/>
</dbReference>
<keyword evidence="5" id="KW-0862">Zinc</keyword>
<evidence type="ECO:0000256" key="11">
    <source>
        <dbReference type="ARBA" id="ARBA00023163"/>
    </source>
</evidence>
<feature type="compositionally biased region" description="Polar residues" evidence="15">
    <location>
        <begin position="46"/>
        <end position="68"/>
    </location>
</feature>
<evidence type="ECO:0000256" key="3">
    <source>
        <dbReference type="ARBA" id="ARBA00012900"/>
    </source>
</evidence>
<comment type="similarity">
    <text evidence="2">Belongs to the JHDM3 histone demethylase family.</text>
</comment>
<dbReference type="Proteomes" id="UP001497623">
    <property type="component" value="Unassembled WGS sequence"/>
</dbReference>
<keyword evidence="12" id="KW-0539">Nucleus</keyword>
<keyword evidence="9" id="KW-0408">Iron</keyword>
<dbReference type="GO" id="GO:0046872">
    <property type="term" value="F:metal ion binding"/>
    <property type="evidence" value="ECO:0007669"/>
    <property type="project" value="UniProtKB-KW"/>
</dbReference>
<feature type="domain" description="JmjC" evidence="17">
    <location>
        <begin position="260"/>
        <end position="426"/>
    </location>
</feature>
<feature type="compositionally biased region" description="Low complexity" evidence="15">
    <location>
        <begin position="1034"/>
        <end position="1063"/>
    </location>
</feature>
<feature type="compositionally biased region" description="Low complexity" evidence="15">
    <location>
        <begin position="1091"/>
        <end position="1105"/>
    </location>
</feature>
<evidence type="ECO:0000256" key="6">
    <source>
        <dbReference type="ARBA" id="ARBA00022853"/>
    </source>
</evidence>
<evidence type="ECO:0000256" key="9">
    <source>
        <dbReference type="ARBA" id="ARBA00023004"/>
    </source>
</evidence>
<dbReference type="SMART" id="SM00545">
    <property type="entry name" value="JmjN"/>
    <property type="match status" value="1"/>
</dbReference>
<evidence type="ECO:0000313" key="19">
    <source>
        <dbReference type="Proteomes" id="UP001497623"/>
    </source>
</evidence>
<feature type="non-terminal residue" evidence="18">
    <location>
        <position position="1182"/>
    </location>
</feature>
<feature type="domain" description="JmjN" evidence="16">
    <location>
        <begin position="130"/>
        <end position="172"/>
    </location>
</feature>
<name>A0AAV2QE66_MEGNR</name>
<comment type="function">
    <text evidence="14">Probable histone demethylase that specifically demethylates 'Lys-9' and 'Lys-36' residues of histone H3, thereby playing a central role in histone code. Demethylation of Lys residue generates formaldehyde and succinate.</text>
</comment>
<feature type="compositionally biased region" description="Polar residues" evidence="15">
    <location>
        <begin position="992"/>
        <end position="1008"/>
    </location>
</feature>
<evidence type="ECO:0000259" key="17">
    <source>
        <dbReference type="PROSITE" id="PS51184"/>
    </source>
</evidence>
<evidence type="ECO:0000256" key="7">
    <source>
        <dbReference type="ARBA" id="ARBA00022964"/>
    </source>
</evidence>
<keyword evidence="7" id="KW-0223">Dioxygenase</keyword>
<keyword evidence="10" id="KW-0805">Transcription regulation</keyword>
<dbReference type="GO" id="GO:0010468">
    <property type="term" value="P:regulation of gene expression"/>
    <property type="evidence" value="ECO:0007669"/>
    <property type="project" value="TreeGrafter"/>
</dbReference>
<protein>
    <recommendedName>
        <fullName evidence="3">[histone H3]-trimethyl-L-lysine(9) demethylase</fullName>
        <ecNumber evidence="3">1.14.11.66</ecNumber>
    </recommendedName>
</protein>
<sequence length="1182" mass="130832">MADSSGGSPMGDQQTQSPRVPSPTNSHAPSPGEPTTETTTDGLEASVSQDSTDSGLPDSTLSELNNISDPEESPDTRPTEQSENSEPSTTETASKETPISDSPELSSDVNEAKVAADVFPNNNGSTSPKIMVFHPTWEEFKNFTKYIEYIETQGAHKAGLAKIVPPPEWRPRKAGYDLDGLDLTIPAPICQVVTGKQGLYQQINIQKKAMSVKEFYKLANSERFKTPKHCSYDDLERKYWKNITYVSPIYGADVSGSITDKDVQEWNINKLGSCLDFVNEDYGISIEGVNTAYLYFGMWKTTFAWHTEDMDLYSINYLHFGEPKTWYAIPPEHGRRLERLANGFFPNSFKSCPAYLRHKMTLMSPPILKQYSIPYNKITQEAGDIMITFPYGYHAGFNHGFNCAESTNFGMPRWVEYGKRATQCSCRGDMVKISMDTFVKRFQPDRYEAWLMGKDVGPHPEDPGRHSAATQPTINDVLCNKKNPAEEDLIDKMLECSPKKKVKRHPIHQDQGVAKSEELLLTGEEADEELSQVLEDLYSKAGESYHQYSGLPDPSTSSTPGRSMGFVFTNHAHSMGLAGEGSDKKPHWKSNQMKTNMKKPKLSYDAVGPMTLPTSRDGTKALQNELAKALADIQEFIRKEEGAEPNTYNMIFESEKPLIPAKKRKTVHIPINNDSSPEKSPIVEQKKELFNKLQKAGTTICKPVQRGVKGNRPKLRSVPIPNSVGTFARHRLLGPVEAINLPQMAAAQPAIASNTVPKSTSVQKKHNALPGGDTGVRNMKSSPTPKRDQNTKTGQPTSNNGQRVNVPLKVNKATSRPMVRPKALQMQSKSRMPFNSPIPTSEFAKQLLKMSEASKEEEDNDLDQLYSDENSEFIEKSHNHKSRSYDHNDHNSENQDSKTRNVSPETLQRTPTTLETDKKSFSGKEKDISNSQPTEITNGIKSTHENRESPVQHLAATYSSPHGSPPLSSYQTIQDSTQTHQQGSPAHVHQHTAIQDTTHLNLTPQGSPHAQAAFVQQQHQSPLPSQGSPHNSMSPHLTTSTPPLSTSSLIPTPQIPQLTPQTLSDLHSSPHHALQSIMSSHHPQLPHTLDPHSSLMQSSHPLSSMASQSLQTPHSMASQHSMTHLTHMAMQAPGSVMSPVQSYMHSVAPSISQQLSSVPHTTMHTQVPYITPGISQPGMLLP</sequence>
<evidence type="ECO:0000256" key="4">
    <source>
        <dbReference type="ARBA" id="ARBA00022723"/>
    </source>
</evidence>
<evidence type="ECO:0000256" key="10">
    <source>
        <dbReference type="ARBA" id="ARBA00023015"/>
    </source>
</evidence>
<feature type="compositionally biased region" description="Basic and acidic residues" evidence="15">
    <location>
        <begin position="915"/>
        <end position="928"/>
    </location>
</feature>
<dbReference type="EMBL" id="CAXKWB010006335">
    <property type="protein sequence ID" value="CAL4082362.1"/>
    <property type="molecule type" value="Genomic_DNA"/>
</dbReference>
<dbReference type="SMART" id="SM00558">
    <property type="entry name" value="JmjC"/>
    <property type="match status" value="1"/>
</dbReference>
<feature type="compositionally biased region" description="Polar residues" evidence="15">
    <location>
        <begin position="752"/>
        <end position="762"/>
    </location>
</feature>
<dbReference type="SUPFAM" id="SSF51197">
    <property type="entry name" value="Clavaminate synthase-like"/>
    <property type="match status" value="1"/>
</dbReference>
<dbReference type="PROSITE" id="PS51183">
    <property type="entry name" value="JMJN"/>
    <property type="match status" value="1"/>
</dbReference>
<dbReference type="GO" id="GO:0140681">
    <property type="term" value="F:histone H3K36me2/H3K36me3 demethylase activity"/>
    <property type="evidence" value="ECO:0007669"/>
    <property type="project" value="UniProtKB-ARBA"/>
</dbReference>
<dbReference type="GO" id="GO:0005634">
    <property type="term" value="C:nucleus"/>
    <property type="evidence" value="ECO:0007669"/>
    <property type="project" value="TreeGrafter"/>
</dbReference>
<evidence type="ECO:0000256" key="15">
    <source>
        <dbReference type="SAM" id="MobiDB-lite"/>
    </source>
</evidence>
<feature type="compositionally biased region" description="Basic and acidic residues" evidence="15">
    <location>
        <begin position="876"/>
        <end position="899"/>
    </location>
</feature>
<comment type="caution">
    <text evidence="18">The sequence shown here is derived from an EMBL/GenBank/DDBJ whole genome shotgun (WGS) entry which is preliminary data.</text>
</comment>
<gene>
    <name evidence="18" type="ORF">MNOR_LOCUS11874</name>
</gene>
<dbReference type="GO" id="GO:0000785">
    <property type="term" value="C:chromatin"/>
    <property type="evidence" value="ECO:0007669"/>
    <property type="project" value="TreeGrafter"/>
</dbReference>
<dbReference type="GO" id="GO:0140684">
    <property type="term" value="F:histone H3K9me2/H3K9me3 demethylase activity"/>
    <property type="evidence" value="ECO:0007669"/>
    <property type="project" value="UniProtKB-EC"/>
</dbReference>
<feature type="compositionally biased region" description="Polar residues" evidence="15">
    <location>
        <begin position="81"/>
        <end position="108"/>
    </location>
</feature>
<feature type="region of interest" description="Disordered" evidence="15">
    <location>
        <begin position="1082"/>
        <end position="1113"/>
    </location>
</feature>
<feature type="region of interest" description="Disordered" evidence="15">
    <location>
        <begin position="545"/>
        <end position="564"/>
    </location>
</feature>
<evidence type="ECO:0000256" key="14">
    <source>
        <dbReference type="ARBA" id="ARBA00053408"/>
    </source>
</evidence>
<dbReference type="PROSITE" id="PS51184">
    <property type="entry name" value="JMJC"/>
    <property type="match status" value="1"/>
</dbReference>
<accession>A0AAV2QE66</accession>
<dbReference type="CDD" id="cd22541">
    <property type="entry name" value="SP5_N"/>
    <property type="match status" value="1"/>
</dbReference>
<dbReference type="InterPro" id="IPR003349">
    <property type="entry name" value="JmjN"/>
</dbReference>
<evidence type="ECO:0000256" key="1">
    <source>
        <dbReference type="ARBA" id="ARBA00001954"/>
    </source>
</evidence>
<comment type="cofactor">
    <cofactor evidence="1">
        <name>Fe(2+)</name>
        <dbReference type="ChEBI" id="CHEBI:29033"/>
    </cofactor>
</comment>
<feature type="compositionally biased region" description="Polar residues" evidence="15">
    <location>
        <begin position="1"/>
        <end position="28"/>
    </location>
</feature>
<feature type="region of interest" description="Disordered" evidence="15">
    <location>
        <begin position="752"/>
        <end position="839"/>
    </location>
</feature>
<feature type="compositionally biased region" description="Low complexity" evidence="15">
    <location>
        <begin position="1009"/>
        <end position="1020"/>
    </location>
</feature>
<dbReference type="PANTHER" id="PTHR10694">
    <property type="entry name" value="LYSINE-SPECIFIC DEMETHYLASE"/>
    <property type="match status" value="1"/>
</dbReference>
<reference evidence="18 19" key="1">
    <citation type="submission" date="2024-05" db="EMBL/GenBank/DDBJ databases">
        <authorList>
            <person name="Wallberg A."/>
        </authorList>
    </citation>
    <scope>NUCLEOTIDE SEQUENCE [LARGE SCALE GENOMIC DNA]</scope>
</reference>
<evidence type="ECO:0000259" key="16">
    <source>
        <dbReference type="PROSITE" id="PS51183"/>
    </source>
</evidence>
<feature type="compositionally biased region" description="Polar residues" evidence="15">
    <location>
        <begin position="929"/>
        <end position="941"/>
    </location>
</feature>
<evidence type="ECO:0000256" key="8">
    <source>
        <dbReference type="ARBA" id="ARBA00023002"/>
    </source>
</evidence>
<keyword evidence="4" id="KW-0479">Metal-binding</keyword>
<proteinExistence type="inferred from homology"/>
<comment type="catalytic activity">
    <reaction evidence="13">
        <text>N(6),N(6),N(6)-trimethyl-L-lysyl(9)-[histone H3] + 2 2-oxoglutarate + 2 O2 = N(6)-methyl-L-lysyl(9)-[histone H3] + 2 formaldehyde + 2 succinate + 2 CO2</text>
        <dbReference type="Rhea" id="RHEA:60200"/>
        <dbReference type="Rhea" id="RHEA-COMP:15538"/>
        <dbReference type="Rhea" id="RHEA-COMP:15542"/>
        <dbReference type="ChEBI" id="CHEBI:15379"/>
        <dbReference type="ChEBI" id="CHEBI:16526"/>
        <dbReference type="ChEBI" id="CHEBI:16810"/>
        <dbReference type="ChEBI" id="CHEBI:16842"/>
        <dbReference type="ChEBI" id="CHEBI:30031"/>
        <dbReference type="ChEBI" id="CHEBI:61929"/>
        <dbReference type="ChEBI" id="CHEBI:61961"/>
        <dbReference type="EC" id="1.14.11.66"/>
    </reaction>
</comment>
<feature type="region of interest" description="Disordered" evidence="15">
    <location>
        <begin position="876"/>
        <end position="1068"/>
    </location>
</feature>
<keyword evidence="19" id="KW-1185">Reference proteome</keyword>
<organism evidence="18 19">
    <name type="scientific">Meganyctiphanes norvegica</name>
    <name type="common">Northern krill</name>
    <name type="synonym">Thysanopoda norvegica</name>
    <dbReference type="NCBI Taxonomy" id="48144"/>
    <lineage>
        <taxon>Eukaryota</taxon>
        <taxon>Metazoa</taxon>
        <taxon>Ecdysozoa</taxon>
        <taxon>Arthropoda</taxon>
        <taxon>Crustacea</taxon>
        <taxon>Multicrustacea</taxon>
        <taxon>Malacostraca</taxon>
        <taxon>Eumalacostraca</taxon>
        <taxon>Eucarida</taxon>
        <taxon>Euphausiacea</taxon>
        <taxon>Euphausiidae</taxon>
        <taxon>Meganyctiphanes</taxon>
    </lineage>
</organism>
<feature type="compositionally biased region" description="Polar residues" evidence="15">
    <location>
        <begin position="791"/>
        <end position="803"/>
    </location>
</feature>
<dbReference type="FunFam" id="2.60.120.650:FF:000048">
    <property type="entry name" value="Lysine-specific demethylase 4A"/>
    <property type="match status" value="1"/>
</dbReference>
<dbReference type="AlphaFoldDB" id="A0AAV2QE66"/>
<dbReference type="GO" id="GO:0048512">
    <property type="term" value="P:circadian behavior"/>
    <property type="evidence" value="ECO:0007669"/>
    <property type="project" value="UniProtKB-ARBA"/>
</dbReference>
<evidence type="ECO:0000256" key="12">
    <source>
        <dbReference type="ARBA" id="ARBA00023242"/>
    </source>
</evidence>
<evidence type="ECO:0000313" key="18">
    <source>
        <dbReference type="EMBL" id="CAL4082362.1"/>
    </source>
</evidence>
<dbReference type="EC" id="1.14.11.66" evidence="3"/>
<dbReference type="InterPro" id="IPR003347">
    <property type="entry name" value="JmjC_dom"/>
</dbReference>
<feature type="compositionally biased region" description="Polar residues" evidence="15">
    <location>
        <begin position="900"/>
        <end position="914"/>
    </location>
</feature>
<keyword evidence="11" id="KW-0804">Transcription</keyword>
<evidence type="ECO:0000256" key="5">
    <source>
        <dbReference type="ARBA" id="ARBA00022833"/>
    </source>
</evidence>
<evidence type="ECO:0000256" key="13">
    <source>
        <dbReference type="ARBA" id="ARBA00049349"/>
    </source>
</evidence>
<dbReference type="Pfam" id="PF02375">
    <property type="entry name" value="JmjN"/>
    <property type="match status" value="1"/>
</dbReference>
<feature type="compositionally biased region" description="Polar residues" evidence="15">
    <location>
        <begin position="957"/>
        <end position="984"/>
    </location>
</feature>
<keyword evidence="6" id="KW-0156">Chromatin regulator</keyword>
<dbReference type="PANTHER" id="PTHR10694:SF129">
    <property type="entry name" value="LYSINE-SPECIFIC DEMETHYLASE 4B-RELATED"/>
    <property type="match status" value="1"/>
</dbReference>
<keyword evidence="8" id="KW-0560">Oxidoreductase</keyword>
<feature type="region of interest" description="Disordered" evidence="15">
    <location>
        <begin position="1"/>
        <end position="108"/>
    </location>
</feature>
<evidence type="ECO:0000256" key="2">
    <source>
        <dbReference type="ARBA" id="ARBA00009711"/>
    </source>
</evidence>
<dbReference type="Gene3D" id="2.60.120.650">
    <property type="entry name" value="Cupin"/>
    <property type="match status" value="1"/>
</dbReference>